<accession>A0A2X3KHW5</accession>
<reference evidence="2 3" key="1">
    <citation type="submission" date="2018-06" db="EMBL/GenBank/DDBJ databases">
        <authorList>
            <consortium name="Pathogen Informatics"/>
            <person name="Doyle S."/>
        </authorList>
    </citation>
    <scope>NUCLEOTIDE SEQUENCE [LARGE SCALE GENOMIC DNA]</scope>
    <source>
        <strain evidence="2 3">NCTC8009</strain>
    </source>
</reference>
<evidence type="ECO:0000256" key="1">
    <source>
        <dbReference type="SAM" id="MobiDB-lite"/>
    </source>
</evidence>
<dbReference type="Proteomes" id="UP000250991">
    <property type="component" value="Unassembled WGS sequence"/>
</dbReference>
<name>A0A2X3KHW5_ECOLX</name>
<organism evidence="2 3">
    <name type="scientific">Escherichia coli</name>
    <dbReference type="NCBI Taxonomy" id="562"/>
    <lineage>
        <taxon>Bacteria</taxon>
        <taxon>Pseudomonadati</taxon>
        <taxon>Pseudomonadota</taxon>
        <taxon>Gammaproteobacteria</taxon>
        <taxon>Enterobacterales</taxon>
        <taxon>Enterobacteriaceae</taxon>
        <taxon>Escherichia</taxon>
    </lineage>
</organism>
<dbReference type="AlphaFoldDB" id="A0A2X3KHW5"/>
<feature type="region of interest" description="Disordered" evidence="1">
    <location>
        <begin position="41"/>
        <end position="60"/>
    </location>
</feature>
<gene>
    <name evidence="2" type="ORF">NCTC8009_06118</name>
</gene>
<proteinExistence type="predicted"/>
<dbReference type="EMBL" id="UARW01000010">
    <property type="protein sequence ID" value="SQD05555.1"/>
    <property type="molecule type" value="Genomic_DNA"/>
</dbReference>
<sequence>MAEKQDRVIDQIDFGIKDTVEILHMGQMQSLTVITFKKNSSPGHRAIDAAYPDQERPAMS</sequence>
<evidence type="ECO:0000313" key="3">
    <source>
        <dbReference type="Proteomes" id="UP000250991"/>
    </source>
</evidence>
<evidence type="ECO:0000313" key="2">
    <source>
        <dbReference type="EMBL" id="SQD05555.1"/>
    </source>
</evidence>
<protein>
    <submittedName>
        <fullName evidence="2">Uncharacterized protein</fullName>
    </submittedName>
</protein>